<keyword evidence="4" id="KW-0255">Endonuclease</keyword>
<evidence type="ECO:0000256" key="5">
    <source>
        <dbReference type="ARBA" id="ARBA00022801"/>
    </source>
</evidence>
<dbReference type="Gene3D" id="1.10.340.70">
    <property type="match status" value="1"/>
</dbReference>
<comment type="caution">
    <text evidence="9">The sequence shown here is derived from an EMBL/GenBank/DDBJ whole genome shotgun (WGS) entry which is preliminary data.</text>
</comment>
<reference evidence="10" key="1">
    <citation type="journal article" date="2017" name="bioRxiv">
        <title>Comparative analysis of the genomes of Stylophora pistillata and Acropora digitifera provides evidence for extensive differences between species of corals.</title>
        <authorList>
            <person name="Voolstra C.R."/>
            <person name="Li Y."/>
            <person name="Liew Y.J."/>
            <person name="Baumgarten S."/>
            <person name="Zoccola D."/>
            <person name="Flot J.-F."/>
            <person name="Tambutte S."/>
            <person name="Allemand D."/>
            <person name="Aranda M."/>
        </authorList>
    </citation>
    <scope>NUCLEOTIDE SEQUENCE [LARGE SCALE GENOMIC DNA]</scope>
</reference>
<sequence>MHLTVPQAGSYLRRAILSASHHTPSALQKRIILISRECLAIVSCMEKCYHYLYGKRDITVHSDHQPLETIYKKPLSRTPRRLQGMMLRLQNYQFTVQYMKGKELFVADTLSCAPLSGGTHSPSRMMQDYDVFRVNLIQMDLSSNLVKPGTMNQIRKETEKDPSLMTLNNMVLDGWPHQKSEVPEEIRAYWDVRDEISVYDGVLFKSHQVIVPASLRPELLQKIHKAHQGANISIRRARESVYCPGMQAVIRQTCSLCGNGEAASSVKISKNILTKSRFEDPYLALLAYQNTPQQGYQYSPAQRLMSQKLQDIILTAASQQLPQTASG</sequence>
<keyword evidence="5" id="KW-0378">Hydrolase</keyword>
<dbReference type="PANTHER" id="PTHR37984">
    <property type="entry name" value="PROTEIN CBG26694"/>
    <property type="match status" value="1"/>
</dbReference>
<dbReference type="GO" id="GO:0003964">
    <property type="term" value="F:RNA-directed DNA polymerase activity"/>
    <property type="evidence" value="ECO:0007669"/>
    <property type="project" value="UniProtKB-KW"/>
</dbReference>
<dbReference type="InterPro" id="IPR050951">
    <property type="entry name" value="Retrovirus_Pol_polyprotein"/>
</dbReference>
<evidence type="ECO:0000256" key="4">
    <source>
        <dbReference type="ARBA" id="ARBA00022759"/>
    </source>
</evidence>
<dbReference type="AlphaFoldDB" id="A0A2B4RA95"/>
<keyword evidence="1" id="KW-0808">Transferase</keyword>
<dbReference type="FunFam" id="1.10.340.70:FF:000004">
    <property type="entry name" value="Retrovirus-related Pol polyprotein from transposon 297-like Protein"/>
    <property type="match status" value="1"/>
</dbReference>
<evidence type="ECO:0000256" key="6">
    <source>
        <dbReference type="ARBA" id="ARBA00022918"/>
    </source>
</evidence>
<feature type="domain" description="Integrase zinc-binding" evidence="8">
    <location>
        <begin position="211"/>
        <end position="257"/>
    </location>
</feature>
<dbReference type="OrthoDB" id="775972at2759"/>
<evidence type="ECO:0000256" key="1">
    <source>
        <dbReference type="ARBA" id="ARBA00022679"/>
    </source>
</evidence>
<dbReference type="Pfam" id="PF17921">
    <property type="entry name" value="Integrase_H2C2"/>
    <property type="match status" value="1"/>
</dbReference>
<keyword evidence="2" id="KW-0548">Nucleotidyltransferase</keyword>
<dbReference type="InterPro" id="IPR043502">
    <property type="entry name" value="DNA/RNA_pol_sf"/>
</dbReference>
<protein>
    <submittedName>
        <fullName evidence="9">Retrovirus-related Pol polyprotein</fullName>
    </submittedName>
</protein>
<dbReference type="SUPFAM" id="SSF56672">
    <property type="entry name" value="DNA/RNA polymerases"/>
    <property type="match status" value="1"/>
</dbReference>
<dbReference type="GO" id="GO:0004519">
    <property type="term" value="F:endonuclease activity"/>
    <property type="evidence" value="ECO:0007669"/>
    <property type="project" value="UniProtKB-KW"/>
</dbReference>
<gene>
    <name evidence="9" type="primary">pol</name>
    <name evidence="9" type="ORF">AWC38_SpisGene22160</name>
</gene>
<name>A0A2B4RA95_STYPI</name>
<proteinExistence type="predicted"/>
<dbReference type="GO" id="GO:0016787">
    <property type="term" value="F:hydrolase activity"/>
    <property type="evidence" value="ECO:0007669"/>
    <property type="project" value="UniProtKB-KW"/>
</dbReference>
<feature type="domain" description="Reverse transcriptase RNase H-like" evidence="7">
    <location>
        <begin position="25"/>
        <end position="92"/>
    </location>
</feature>
<accession>A0A2B4RA95</accession>
<dbReference type="Pfam" id="PF17917">
    <property type="entry name" value="RT_RNaseH"/>
    <property type="match status" value="1"/>
</dbReference>
<evidence type="ECO:0000256" key="3">
    <source>
        <dbReference type="ARBA" id="ARBA00022722"/>
    </source>
</evidence>
<organism evidence="9 10">
    <name type="scientific">Stylophora pistillata</name>
    <name type="common">Smooth cauliflower coral</name>
    <dbReference type="NCBI Taxonomy" id="50429"/>
    <lineage>
        <taxon>Eukaryota</taxon>
        <taxon>Metazoa</taxon>
        <taxon>Cnidaria</taxon>
        <taxon>Anthozoa</taxon>
        <taxon>Hexacorallia</taxon>
        <taxon>Scleractinia</taxon>
        <taxon>Astrocoeniina</taxon>
        <taxon>Pocilloporidae</taxon>
        <taxon>Stylophora</taxon>
    </lineage>
</organism>
<dbReference type="InterPro" id="IPR041373">
    <property type="entry name" value="RT_RNaseH"/>
</dbReference>
<evidence type="ECO:0000256" key="2">
    <source>
        <dbReference type="ARBA" id="ARBA00022695"/>
    </source>
</evidence>
<dbReference type="Proteomes" id="UP000225706">
    <property type="component" value="Unassembled WGS sequence"/>
</dbReference>
<dbReference type="PANTHER" id="PTHR37984:SF8">
    <property type="entry name" value="CCHC-TYPE DOMAIN-CONTAINING PROTEIN"/>
    <property type="match status" value="1"/>
</dbReference>
<keyword evidence="10" id="KW-1185">Reference proteome</keyword>
<evidence type="ECO:0000313" key="9">
    <source>
        <dbReference type="EMBL" id="PFX13729.1"/>
    </source>
</evidence>
<evidence type="ECO:0000259" key="7">
    <source>
        <dbReference type="Pfam" id="PF17917"/>
    </source>
</evidence>
<dbReference type="InterPro" id="IPR041588">
    <property type="entry name" value="Integrase_H2C2"/>
</dbReference>
<evidence type="ECO:0000259" key="8">
    <source>
        <dbReference type="Pfam" id="PF17921"/>
    </source>
</evidence>
<keyword evidence="3" id="KW-0540">Nuclease</keyword>
<dbReference type="EMBL" id="LSMT01000907">
    <property type="protein sequence ID" value="PFX13729.1"/>
    <property type="molecule type" value="Genomic_DNA"/>
</dbReference>
<evidence type="ECO:0000313" key="10">
    <source>
        <dbReference type="Proteomes" id="UP000225706"/>
    </source>
</evidence>
<keyword evidence="6" id="KW-0695">RNA-directed DNA polymerase</keyword>